<dbReference type="RefSeq" id="WP_184000180.1">
    <property type="nucleotide sequence ID" value="NZ_JACIEH010000004.1"/>
</dbReference>
<sequence>MIANIMLLAGLGLSPEPLDWLVGKWCTEPAKGRTTCETWQPMGADRVMRGETVTTSAKGERREPMRITGDAGKLVFHAEPQGQAPTDFAARHAAAQSIEFVNAAHDYPQRIRYWREGELLMAEISLADGSKPMRWRYRRAGQ</sequence>
<feature type="domain" description="DUF6265" evidence="1">
    <location>
        <begin position="19"/>
        <end position="122"/>
    </location>
</feature>
<comment type="caution">
    <text evidence="2">The sequence shown here is derived from an EMBL/GenBank/DDBJ whole genome shotgun (WGS) entry which is preliminary data.</text>
</comment>
<accession>A0A7W6JWP7</accession>
<evidence type="ECO:0000313" key="3">
    <source>
        <dbReference type="Proteomes" id="UP000557392"/>
    </source>
</evidence>
<dbReference type="Proteomes" id="UP000557392">
    <property type="component" value="Unassembled WGS sequence"/>
</dbReference>
<proteinExistence type="predicted"/>
<organism evidence="2 3">
    <name type="scientific">Sphingomonas kyeonggiensis</name>
    <dbReference type="NCBI Taxonomy" id="1268553"/>
    <lineage>
        <taxon>Bacteria</taxon>
        <taxon>Pseudomonadati</taxon>
        <taxon>Pseudomonadota</taxon>
        <taxon>Alphaproteobacteria</taxon>
        <taxon>Sphingomonadales</taxon>
        <taxon>Sphingomonadaceae</taxon>
        <taxon>Sphingomonas</taxon>
    </lineage>
</organism>
<dbReference type="AlphaFoldDB" id="A0A7W6JWP7"/>
<evidence type="ECO:0000259" key="1">
    <source>
        <dbReference type="Pfam" id="PF19780"/>
    </source>
</evidence>
<keyword evidence="3" id="KW-1185">Reference proteome</keyword>
<evidence type="ECO:0000313" key="2">
    <source>
        <dbReference type="EMBL" id="MBB4100811.1"/>
    </source>
</evidence>
<gene>
    <name evidence="2" type="ORF">GGR46_004400</name>
</gene>
<dbReference type="InterPro" id="IPR046232">
    <property type="entry name" value="DUF6265"/>
</dbReference>
<name>A0A7W6JWP7_9SPHN</name>
<protein>
    <recommendedName>
        <fullName evidence="1">DUF6265 domain-containing protein</fullName>
    </recommendedName>
</protein>
<reference evidence="2 3" key="1">
    <citation type="submission" date="2020-08" db="EMBL/GenBank/DDBJ databases">
        <title>Genomic Encyclopedia of Type Strains, Phase IV (KMG-IV): sequencing the most valuable type-strain genomes for metagenomic binning, comparative biology and taxonomic classification.</title>
        <authorList>
            <person name="Goeker M."/>
        </authorList>
    </citation>
    <scope>NUCLEOTIDE SEQUENCE [LARGE SCALE GENOMIC DNA]</scope>
    <source>
        <strain evidence="2 3">DSM 101806</strain>
    </source>
</reference>
<dbReference type="Pfam" id="PF19780">
    <property type="entry name" value="DUF6265"/>
    <property type="match status" value="1"/>
</dbReference>
<dbReference type="EMBL" id="JACIEH010000004">
    <property type="protein sequence ID" value="MBB4100811.1"/>
    <property type="molecule type" value="Genomic_DNA"/>
</dbReference>